<comment type="caution">
    <text evidence="1">The sequence shown here is derived from an EMBL/GenBank/DDBJ whole genome shotgun (WGS) entry which is preliminary data.</text>
</comment>
<evidence type="ECO:0000313" key="1">
    <source>
        <dbReference type="EMBL" id="TKW53605.1"/>
    </source>
</evidence>
<keyword evidence="2" id="KW-1185">Reference proteome</keyword>
<gene>
    <name evidence="1" type="ORF">CTA1_2719</name>
</gene>
<sequence length="156" mass="17767">MHFNPGKNNVLQWRDENKYFKLRSKMSVGYSGCYIAADRPLEIDRKAQFVTLEVISDLAFKQPFGFMETDSDVYEYTKTTEESLPMFMETTVFPSSDTSVRVTAVPVAAAVGQGPARIRKMLGRDAFHWPSREMELGSNLVERWSSTKVPKRSLSV</sequence>
<proteinExistence type="predicted"/>
<dbReference type="AlphaFoldDB" id="A0A4U6XDA7"/>
<protein>
    <submittedName>
        <fullName evidence="1">Uncharacterized protein</fullName>
    </submittedName>
</protein>
<dbReference type="STRING" id="1306861.A0A4U6XDA7"/>
<reference evidence="1 2" key="1">
    <citation type="journal article" date="2019" name="PLoS ONE">
        <title>Comparative genome analysis indicates high evolutionary potential of pathogenicity genes in Colletotrichum tanaceti.</title>
        <authorList>
            <person name="Lelwala R.V."/>
            <person name="Korhonen P.K."/>
            <person name="Young N.D."/>
            <person name="Scott J.B."/>
            <person name="Ades P.A."/>
            <person name="Gasser R.B."/>
            <person name="Taylor P.W.J."/>
        </authorList>
    </citation>
    <scope>NUCLEOTIDE SEQUENCE [LARGE SCALE GENOMIC DNA]</scope>
    <source>
        <strain evidence="1">BRIP57314</strain>
    </source>
</reference>
<dbReference type="OrthoDB" id="3934656at2759"/>
<name>A0A4U6XDA7_9PEZI</name>
<evidence type="ECO:0000313" key="2">
    <source>
        <dbReference type="Proteomes" id="UP000310108"/>
    </source>
</evidence>
<dbReference type="Proteomes" id="UP000310108">
    <property type="component" value="Unassembled WGS sequence"/>
</dbReference>
<dbReference type="EMBL" id="PJEX01000177">
    <property type="protein sequence ID" value="TKW53605.1"/>
    <property type="molecule type" value="Genomic_DNA"/>
</dbReference>
<organism evidence="1 2">
    <name type="scientific">Colletotrichum tanaceti</name>
    <dbReference type="NCBI Taxonomy" id="1306861"/>
    <lineage>
        <taxon>Eukaryota</taxon>
        <taxon>Fungi</taxon>
        <taxon>Dikarya</taxon>
        <taxon>Ascomycota</taxon>
        <taxon>Pezizomycotina</taxon>
        <taxon>Sordariomycetes</taxon>
        <taxon>Hypocreomycetidae</taxon>
        <taxon>Glomerellales</taxon>
        <taxon>Glomerellaceae</taxon>
        <taxon>Colletotrichum</taxon>
        <taxon>Colletotrichum destructivum species complex</taxon>
    </lineage>
</organism>
<accession>A0A4U6XDA7</accession>